<keyword evidence="2" id="KW-0521">NADP</keyword>
<organism evidence="5 6">
    <name type="scientific">Anaeromyces robustus</name>
    <dbReference type="NCBI Taxonomy" id="1754192"/>
    <lineage>
        <taxon>Eukaryota</taxon>
        <taxon>Fungi</taxon>
        <taxon>Fungi incertae sedis</taxon>
        <taxon>Chytridiomycota</taxon>
        <taxon>Chytridiomycota incertae sedis</taxon>
        <taxon>Neocallimastigomycetes</taxon>
        <taxon>Neocallimastigales</taxon>
        <taxon>Neocallimastigaceae</taxon>
        <taxon>Anaeromyces</taxon>
    </lineage>
</organism>
<reference evidence="5 6" key="2">
    <citation type="submission" date="2016-08" db="EMBL/GenBank/DDBJ databases">
        <title>Pervasive Adenine N6-methylation of Active Genes in Fungi.</title>
        <authorList>
            <consortium name="DOE Joint Genome Institute"/>
            <person name="Mondo S.J."/>
            <person name="Dannebaum R.O."/>
            <person name="Kuo R.C."/>
            <person name="Labutti K."/>
            <person name="Haridas S."/>
            <person name="Kuo A."/>
            <person name="Salamov A."/>
            <person name="Ahrendt S.R."/>
            <person name="Lipzen A."/>
            <person name="Sullivan W."/>
            <person name="Andreopoulos W.B."/>
            <person name="Clum A."/>
            <person name="Lindquist E."/>
            <person name="Daum C."/>
            <person name="Ramamoorthy G.K."/>
            <person name="Gryganskyi A."/>
            <person name="Culley D."/>
            <person name="Magnuson J.K."/>
            <person name="James T.Y."/>
            <person name="O'Malley M.A."/>
            <person name="Stajich J.E."/>
            <person name="Spatafora J.W."/>
            <person name="Visel A."/>
            <person name="Grigoriev I.V."/>
        </authorList>
    </citation>
    <scope>NUCLEOTIDE SEQUENCE [LARGE SCALE GENOMIC DNA]</scope>
    <source>
        <strain evidence="5 6">S4</strain>
    </source>
</reference>
<dbReference type="PANTHER" id="PTHR43827">
    <property type="entry name" value="2,5-DIKETO-D-GLUCONIC ACID REDUCTASE"/>
    <property type="match status" value="1"/>
</dbReference>
<dbReference type="InterPro" id="IPR020471">
    <property type="entry name" value="AKR"/>
</dbReference>
<dbReference type="STRING" id="1754192.A0A1Y1X3Z2"/>
<dbReference type="PROSITE" id="PS00062">
    <property type="entry name" value="ALDOKETO_REDUCTASE_2"/>
    <property type="match status" value="1"/>
</dbReference>
<dbReference type="InterPro" id="IPR023210">
    <property type="entry name" value="NADP_OxRdtase_dom"/>
</dbReference>
<dbReference type="Gene3D" id="3.20.20.100">
    <property type="entry name" value="NADP-dependent oxidoreductase domain"/>
    <property type="match status" value="1"/>
</dbReference>
<dbReference type="AlphaFoldDB" id="A0A1Y1X3Z2"/>
<sequence length="287" mass="33358">MGYRLVDTAHLYFNEEAVGRAIKESGVKREEIFVSTKLWPCDFENENAVEESLQRLGLDYIDLLFLHQPAGNYMAGYKLLEKAYKEGKIKAIGISNFEGKHIEEILANCEYIPQVNQVECHPYYTQEELRKVTEPKNIKIMSWFPLELAKKYNKTNAQIILKWHIQMGFLVIPGSKNVDHIRDNFNIFDFVLTKEDMAKIETVNKHKKYLRGETLIKYFHIHSHRPPYVNHPTRKKVLLKRTNQRTIGLISADRSNKATLLLTISRSKFKSSAKDLSSLIFEVIIQG</sequence>
<dbReference type="PRINTS" id="PR00069">
    <property type="entry name" value="ALDKETRDTASE"/>
</dbReference>
<feature type="domain" description="NADP-dependent oxidoreductase" evidence="4">
    <location>
        <begin position="2"/>
        <end position="146"/>
    </location>
</feature>
<evidence type="ECO:0000256" key="3">
    <source>
        <dbReference type="ARBA" id="ARBA00023002"/>
    </source>
</evidence>
<accession>A0A1Y1X3Z2</accession>
<dbReference type="GO" id="GO:0016616">
    <property type="term" value="F:oxidoreductase activity, acting on the CH-OH group of donors, NAD or NADP as acceptor"/>
    <property type="evidence" value="ECO:0007669"/>
    <property type="project" value="UniProtKB-ARBA"/>
</dbReference>
<comment type="caution">
    <text evidence="5">The sequence shown here is derived from an EMBL/GenBank/DDBJ whole genome shotgun (WGS) entry which is preliminary data.</text>
</comment>
<name>A0A1Y1X3Z2_9FUNG</name>
<dbReference type="SUPFAM" id="SSF51430">
    <property type="entry name" value="NAD(P)-linked oxidoreductase"/>
    <property type="match status" value="1"/>
</dbReference>
<evidence type="ECO:0000313" key="6">
    <source>
        <dbReference type="Proteomes" id="UP000193944"/>
    </source>
</evidence>
<comment type="similarity">
    <text evidence="1">Belongs to the aldo/keto reductase family.</text>
</comment>
<dbReference type="PANTHER" id="PTHR43827:SF3">
    <property type="entry name" value="NADP-DEPENDENT OXIDOREDUCTASE DOMAIN-CONTAINING PROTEIN"/>
    <property type="match status" value="1"/>
</dbReference>
<protein>
    <submittedName>
        <fullName evidence="5">Aldo/keto reductase</fullName>
    </submittedName>
</protein>
<dbReference type="PROSITE" id="PS00798">
    <property type="entry name" value="ALDOKETO_REDUCTASE_1"/>
    <property type="match status" value="1"/>
</dbReference>
<evidence type="ECO:0000313" key="5">
    <source>
        <dbReference type="EMBL" id="ORX80513.1"/>
    </source>
</evidence>
<dbReference type="OrthoDB" id="416253at2759"/>
<dbReference type="EMBL" id="MCFG01000143">
    <property type="protein sequence ID" value="ORX80513.1"/>
    <property type="molecule type" value="Genomic_DNA"/>
</dbReference>
<evidence type="ECO:0000256" key="2">
    <source>
        <dbReference type="ARBA" id="ARBA00022857"/>
    </source>
</evidence>
<keyword evidence="3" id="KW-0560">Oxidoreductase</keyword>
<evidence type="ECO:0000256" key="1">
    <source>
        <dbReference type="ARBA" id="ARBA00007905"/>
    </source>
</evidence>
<dbReference type="InterPro" id="IPR018170">
    <property type="entry name" value="Aldo/ket_reductase_CS"/>
</dbReference>
<dbReference type="Pfam" id="PF00248">
    <property type="entry name" value="Aldo_ket_red"/>
    <property type="match status" value="2"/>
</dbReference>
<dbReference type="Proteomes" id="UP000193944">
    <property type="component" value="Unassembled WGS sequence"/>
</dbReference>
<reference evidence="5 6" key="1">
    <citation type="submission" date="2016-08" db="EMBL/GenBank/DDBJ databases">
        <title>A Parts List for Fungal Cellulosomes Revealed by Comparative Genomics.</title>
        <authorList>
            <consortium name="DOE Joint Genome Institute"/>
            <person name="Haitjema C.H."/>
            <person name="Gilmore S.P."/>
            <person name="Henske J.K."/>
            <person name="Solomon K.V."/>
            <person name="De Groot R."/>
            <person name="Kuo A."/>
            <person name="Mondo S.J."/>
            <person name="Salamov A.A."/>
            <person name="Labutti K."/>
            <person name="Zhao Z."/>
            <person name="Chiniquy J."/>
            <person name="Barry K."/>
            <person name="Brewer H.M."/>
            <person name="Purvine S.O."/>
            <person name="Wright A.T."/>
            <person name="Boxma B."/>
            <person name="Van Alen T."/>
            <person name="Hackstein J.H."/>
            <person name="Baker S.E."/>
            <person name="Grigoriev I.V."/>
            <person name="O'Malley M.A."/>
        </authorList>
    </citation>
    <scope>NUCLEOTIDE SEQUENCE [LARGE SCALE GENOMIC DNA]</scope>
    <source>
        <strain evidence="5 6">S4</strain>
    </source>
</reference>
<gene>
    <name evidence="5" type="ORF">BCR32DRAFT_280461</name>
</gene>
<dbReference type="InterPro" id="IPR036812">
    <property type="entry name" value="NAD(P)_OxRdtase_dom_sf"/>
</dbReference>
<feature type="domain" description="NADP-dependent oxidoreductase" evidence="4">
    <location>
        <begin position="147"/>
        <end position="204"/>
    </location>
</feature>
<proteinExistence type="inferred from homology"/>
<keyword evidence="6" id="KW-1185">Reference proteome</keyword>
<evidence type="ECO:0000259" key="4">
    <source>
        <dbReference type="Pfam" id="PF00248"/>
    </source>
</evidence>